<accession>A0A4Y2V491</accession>
<protein>
    <submittedName>
        <fullName evidence="1">Uncharacterized protein</fullName>
    </submittedName>
</protein>
<reference evidence="1 2" key="1">
    <citation type="journal article" date="2019" name="Sci. Rep.">
        <title>Orb-weaving spider Araneus ventricosus genome elucidates the spidroin gene catalogue.</title>
        <authorList>
            <person name="Kono N."/>
            <person name="Nakamura H."/>
            <person name="Ohtoshi R."/>
            <person name="Moran D.A.P."/>
            <person name="Shinohara A."/>
            <person name="Yoshida Y."/>
            <person name="Fujiwara M."/>
            <person name="Mori M."/>
            <person name="Tomita M."/>
            <person name="Arakawa K."/>
        </authorList>
    </citation>
    <scope>NUCLEOTIDE SEQUENCE [LARGE SCALE GENOMIC DNA]</scope>
</reference>
<evidence type="ECO:0000313" key="2">
    <source>
        <dbReference type="Proteomes" id="UP000499080"/>
    </source>
</evidence>
<evidence type="ECO:0000313" key="1">
    <source>
        <dbReference type="EMBL" id="GBO18660.1"/>
    </source>
</evidence>
<comment type="caution">
    <text evidence="1">The sequence shown here is derived from an EMBL/GenBank/DDBJ whole genome shotgun (WGS) entry which is preliminary data.</text>
</comment>
<dbReference type="EMBL" id="BGPR01042259">
    <property type="protein sequence ID" value="GBO18660.1"/>
    <property type="molecule type" value="Genomic_DNA"/>
</dbReference>
<sequence>MTVVFFALRDPENNFYIDGVTIDDVIYLVLHQLLTVLKEKKSITSIYRRRDIPTMVLETLLPESTMKIPIRKKCKMIRVEHVDLIFGNFRNKPLCPLVMWWILKCTSSKIREVSGCIDHVLDNPECSYIAPLVLESDPAGDWTFEKLFLALGVLKTSLFDPEKEHREMMRKKIPEFA</sequence>
<dbReference type="AlphaFoldDB" id="A0A4Y2V491"/>
<dbReference type="Proteomes" id="UP000499080">
    <property type="component" value="Unassembled WGS sequence"/>
</dbReference>
<name>A0A4Y2V491_ARAVE</name>
<gene>
    <name evidence="1" type="ORF">AVEN_90350_1</name>
</gene>
<keyword evidence="2" id="KW-1185">Reference proteome</keyword>
<proteinExistence type="predicted"/>
<organism evidence="1 2">
    <name type="scientific">Araneus ventricosus</name>
    <name type="common">Orbweaver spider</name>
    <name type="synonym">Epeira ventricosa</name>
    <dbReference type="NCBI Taxonomy" id="182803"/>
    <lineage>
        <taxon>Eukaryota</taxon>
        <taxon>Metazoa</taxon>
        <taxon>Ecdysozoa</taxon>
        <taxon>Arthropoda</taxon>
        <taxon>Chelicerata</taxon>
        <taxon>Arachnida</taxon>
        <taxon>Araneae</taxon>
        <taxon>Araneomorphae</taxon>
        <taxon>Entelegynae</taxon>
        <taxon>Araneoidea</taxon>
        <taxon>Araneidae</taxon>
        <taxon>Araneus</taxon>
    </lineage>
</organism>